<evidence type="ECO:0000256" key="3">
    <source>
        <dbReference type="ARBA" id="ARBA00022664"/>
    </source>
</evidence>
<evidence type="ECO:0000256" key="6">
    <source>
        <dbReference type="SAM" id="MobiDB-lite"/>
    </source>
</evidence>
<dbReference type="GO" id="GO:0005634">
    <property type="term" value="C:nucleus"/>
    <property type="evidence" value="ECO:0007669"/>
    <property type="project" value="UniProtKB-SubCell"/>
</dbReference>
<evidence type="ECO:0000256" key="2">
    <source>
        <dbReference type="ARBA" id="ARBA00010313"/>
    </source>
</evidence>
<organism evidence="7 8">
    <name type="scientific">Protopolystoma xenopodis</name>
    <dbReference type="NCBI Taxonomy" id="117903"/>
    <lineage>
        <taxon>Eukaryota</taxon>
        <taxon>Metazoa</taxon>
        <taxon>Spiralia</taxon>
        <taxon>Lophotrochozoa</taxon>
        <taxon>Platyhelminthes</taxon>
        <taxon>Monogenea</taxon>
        <taxon>Polyopisthocotylea</taxon>
        <taxon>Polystomatidea</taxon>
        <taxon>Polystomatidae</taxon>
        <taxon>Protopolystoma</taxon>
    </lineage>
</organism>
<dbReference type="PANTHER" id="PTHR15217">
    <property type="entry name" value="WILMS' TUMOR 1-ASSOCIATING PROTEIN"/>
    <property type="match status" value="1"/>
</dbReference>
<name>A0A3S5CR34_9PLAT</name>
<dbReference type="InterPro" id="IPR033757">
    <property type="entry name" value="WTAP"/>
</dbReference>
<keyword evidence="8" id="KW-1185">Reference proteome</keyword>
<dbReference type="OrthoDB" id="3366661at2759"/>
<keyword evidence="4" id="KW-0508">mRNA splicing</keyword>
<dbReference type="Pfam" id="PF17098">
    <property type="entry name" value="Wtap"/>
    <property type="match status" value="1"/>
</dbReference>
<dbReference type="GO" id="GO:0008380">
    <property type="term" value="P:RNA splicing"/>
    <property type="evidence" value="ECO:0007669"/>
    <property type="project" value="UniProtKB-KW"/>
</dbReference>
<dbReference type="Proteomes" id="UP000784294">
    <property type="component" value="Unassembled WGS sequence"/>
</dbReference>
<comment type="caution">
    <text evidence="7">The sequence shown here is derived from an EMBL/GenBank/DDBJ whole genome shotgun (WGS) entry which is preliminary data.</text>
</comment>
<dbReference type="EMBL" id="CAAALY010104393">
    <property type="protein sequence ID" value="VEL29577.1"/>
    <property type="molecule type" value="Genomic_DNA"/>
</dbReference>
<sequence>MHQAAKEAQTKVNQSQDDLAAWKFSPESAKGKRLMSRMRRLLSDNEELGRVNLATRVSFLESESEIQATCVREYIKTYQGIEGVLEEAYTDLEGLQSCLFALKKQKDYMDKLITRLEFEIDSRQPGHSAELIAASLHALQPVSGSIDDPEDTRGEINQDIPKVLIGQEEPDDQ</sequence>
<proteinExistence type="inferred from homology"/>
<dbReference type="GO" id="GO:0006397">
    <property type="term" value="P:mRNA processing"/>
    <property type="evidence" value="ECO:0007669"/>
    <property type="project" value="UniProtKB-KW"/>
</dbReference>
<keyword evidence="5" id="KW-0539">Nucleus</keyword>
<feature type="region of interest" description="Disordered" evidence="6">
    <location>
        <begin position="142"/>
        <end position="173"/>
    </location>
</feature>
<evidence type="ECO:0000256" key="5">
    <source>
        <dbReference type="ARBA" id="ARBA00023242"/>
    </source>
</evidence>
<dbReference type="GO" id="GO:0000381">
    <property type="term" value="P:regulation of alternative mRNA splicing, via spliceosome"/>
    <property type="evidence" value="ECO:0007669"/>
    <property type="project" value="InterPro"/>
</dbReference>
<gene>
    <name evidence="7" type="ORF">PXEA_LOCUS23017</name>
</gene>
<dbReference type="AlphaFoldDB" id="A0A3S5CR34"/>
<keyword evidence="3" id="KW-0507">mRNA processing</keyword>
<accession>A0A3S5CR34</accession>
<evidence type="ECO:0000256" key="1">
    <source>
        <dbReference type="ARBA" id="ARBA00004123"/>
    </source>
</evidence>
<reference evidence="7" key="1">
    <citation type="submission" date="2018-11" db="EMBL/GenBank/DDBJ databases">
        <authorList>
            <consortium name="Pathogen Informatics"/>
        </authorList>
    </citation>
    <scope>NUCLEOTIDE SEQUENCE</scope>
</reference>
<comment type="similarity">
    <text evidence="2">Belongs to the fl(2)d family.</text>
</comment>
<comment type="subcellular location">
    <subcellularLocation>
        <location evidence="1">Nucleus</location>
    </subcellularLocation>
</comment>
<evidence type="ECO:0000313" key="8">
    <source>
        <dbReference type="Proteomes" id="UP000784294"/>
    </source>
</evidence>
<protein>
    <submittedName>
        <fullName evidence="7">Uncharacterized protein</fullName>
    </submittedName>
</protein>
<evidence type="ECO:0000256" key="4">
    <source>
        <dbReference type="ARBA" id="ARBA00023187"/>
    </source>
</evidence>
<dbReference type="GO" id="GO:0016556">
    <property type="term" value="P:mRNA modification"/>
    <property type="evidence" value="ECO:0007669"/>
    <property type="project" value="InterPro"/>
</dbReference>
<dbReference type="PANTHER" id="PTHR15217:SF0">
    <property type="entry name" value="PRE-MRNA-SPLICING REGULATOR WTAP"/>
    <property type="match status" value="1"/>
</dbReference>
<evidence type="ECO:0000313" key="7">
    <source>
        <dbReference type="EMBL" id="VEL29577.1"/>
    </source>
</evidence>